<keyword evidence="2" id="KW-0378">Hydrolase</keyword>
<dbReference type="Gene3D" id="1.10.30.50">
    <property type="match status" value="1"/>
</dbReference>
<evidence type="ECO:0000313" key="2">
    <source>
        <dbReference type="EMBL" id="UQA94950.1"/>
    </source>
</evidence>
<keyword evidence="3" id="KW-1185">Reference proteome</keyword>
<dbReference type="Proteomes" id="UP000830115">
    <property type="component" value="Chromosome"/>
</dbReference>
<dbReference type="InterPro" id="IPR003615">
    <property type="entry name" value="HNH_nuc"/>
</dbReference>
<dbReference type="CDD" id="cd00085">
    <property type="entry name" value="HNHc"/>
    <property type="match status" value="1"/>
</dbReference>
<accession>A0ABY4MB75</accession>
<name>A0ABY4MB75_9ACTN</name>
<keyword evidence="2" id="KW-0540">Nuclease</keyword>
<dbReference type="SMART" id="SM00507">
    <property type="entry name" value="HNHc"/>
    <property type="match status" value="1"/>
</dbReference>
<reference evidence="2" key="1">
    <citation type="submission" date="2021-10" db="EMBL/GenBank/DDBJ databases">
        <title>Streptomyces nigrumlapis sp.nov.,an antimicrobial producing actinobacterium isolated from Black Gobi rocks.</title>
        <authorList>
            <person name="Wen Y."/>
            <person name="Zhang W."/>
            <person name="Liu X.G."/>
        </authorList>
    </citation>
    <scope>NUCLEOTIDE SEQUENCE</scope>
    <source>
        <strain evidence="2">ST13-2-2</strain>
    </source>
</reference>
<organism evidence="2 3">
    <name type="scientific">Streptomyces halobius</name>
    <dbReference type="NCBI Taxonomy" id="2879846"/>
    <lineage>
        <taxon>Bacteria</taxon>
        <taxon>Bacillati</taxon>
        <taxon>Actinomycetota</taxon>
        <taxon>Actinomycetes</taxon>
        <taxon>Kitasatosporales</taxon>
        <taxon>Streptomycetaceae</taxon>
        <taxon>Streptomyces</taxon>
    </lineage>
</organism>
<dbReference type="GO" id="GO:0004519">
    <property type="term" value="F:endonuclease activity"/>
    <property type="evidence" value="ECO:0007669"/>
    <property type="project" value="UniProtKB-KW"/>
</dbReference>
<dbReference type="RefSeq" id="WP_248865803.1">
    <property type="nucleotide sequence ID" value="NZ_CP086322.1"/>
</dbReference>
<proteinExistence type="predicted"/>
<sequence>MREQSRVSVARWRARNPEAAKAKEAAYRERNADAIRERKRRYSQREAERLREKNSRYYAANRERLLAQMASYRARNAESLARSQVRYRKERPEVIRACNQRRRARAREARVEPFALADLFADWEERGLYACTACGAPWEHIDHVIPLSKGGAHSIANLQPLCAACNLSKSDRDPWVWVAELLGDAPCVCDS</sequence>
<gene>
    <name evidence="2" type="ORF">K9S39_26595</name>
</gene>
<dbReference type="InterPro" id="IPR002711">
    <property type="entry name" value="HNH"/>
</dbReference>
<dbReference type="EMBL" id="CP086322">
    <property type="protein sequence ID" value="UQA94950.1"/>
    <property type="molecule type" value="Genomic_DNA"/>
</dbReference>
<feature type="domain" description="HNH nuclease" evidence="1">
    <location>
        <begin position="118"/>
        <end position="167"/>
    </location>
</feature>
<dbReference type="Pfam" id="PF01844">
    <property type="entry name" value="HNH"/>
    <property type="match status" value="1"/>
</dbReference>
<keyword evidence="2" id="KW-0255">Endonuclease</keyword>
<evidence type="ECO:0000259" key="1">
    <source>
        <dbReference type="SMART" id="SM00507"/>
    </source>
</evidence>
<evidence type="ECO:0000313" key="3">
    <source>
        <dbReference type="Proteomes" id="UP000830115"/>
    </source>
</evidence>
<protein>
    <submittedName>
        <fullName evidence="2">HNH endonuclease</fullName>
    </submittedName>
</protein>